<dbReference type="SUPFAM" id="SSF69118">
    <property type="entry name" value="AhpD-like"/>
    <property type="match status" value="1"/>
</dbReference>
<dbReference type="InterPro" id="IPR052512">
    <property type="entry name" value="4CMD/NDH-1_regulator"/>
</dbReference>
<keyword evidence="3" id="KW-1185">Reference proteome</keyword>
<accession>A0ABN3IFZ9</accession>
<dbReference type="Proteomes" id="UP001501231">
    <property type="component" value="Unassembled WGS sequence"/>
</dbReference>
<evidence type="ECO:0000313" key="2">
    <source>
        <dbReference type="EMBL" id="GAA2403786.1"/>
    </source>
</evidence>
<sequence>MTAEAGRARRRLAQGAKADALQSSLTAVDPRLAGWADEFIFGDVWEDEDLDHEAKMLVAITALAATGKVGQLRNYLHGALQSGVPEPRLRAALRMLVVYVGFPTAIAAMDELRQVADREEYR</sequence>
<dbReference type="InterPro" id="IPR003779">
    <property type="entry name" value="CMD-like"/>
</dbReference>
<feature type="domain" description="Carboxymuconolactone decarboxylase-like" evidence="1">
    <location>
        <begin position="30"/>
        <end position="112"/>
    </location>
</feature>
<comment type="caution">
    <text evidence="2">The sequence shown here is derived from an EMBL/GenBank/DDBJ whole genome shotgun (WGS) entry which is preliminary data.</text>
</comment>
<evidence type="ECO:0000259" key="1">
    <source>
        <dbReference type="Pfam" id="PF02627"/>
    </source>
</evidence>
<dbReference type="RefSeq" id="WP_344587174.1">
    <property type="nucleotide sequence ID" value="NZ_BAAARW010000003.1"/>
</dbReference>
<dbReference type="EMBL" id="BAAARW010000003">
    <property type="protein sequence ID" value="GAA2403786.1"/>
    <property type="molecule type" value="Genomic_DNA"/>
</dbReference>
<organism evidence="2 3">
    <name type="scientific">Actinomadura vinacea</name>
    <dbReference type="NCBI Taxonomy" id="115336"/>
    <lineage>
        <taxon>Bacteria</taxon>
        <taxon>Bacillati</taxon>
        <taxon>Actinomycetota</taxon>
        <taxon>Actinomycetes</taxon>
        <taxon>Streptosporangiales</taxon>
        <taxon>Thermomonosporaceae</taxon>
        <taxon>Actinomadura</taxon>
    </lineage>
</organism>
<evidence type="ECO:0000313" key="3">
    <source>
        <dbReference type="Proteomes" id="UP001501231"/>
    </source>
</evidence>
<gene>
    <name evidence="2" type="primary">pcaC_2</name>
    <name evidence="2" type="ORF">GCM10010191_09260</name>
</gene>
<dbReference type="Pfam" id="PF02627">
    <property type="entry name" value="CMD"/>
    <property type="match status" value="1"/>
</dbReference>
<dbReference type="Gene3D" id="1.20.1290.10">
    <property type="entry name" value="AhpD-like"/>
    <property type="match status" value="1"/>
</dbReference>
<proteinExistence type="predicted"/>
<dbReference type="PANTHER" id="PTHR33570">
    <property type="entry name" value="4-CARBOXYMUCONOLACTONE DECARBOXYLASE FAMILY PROTEIN"/>
    <property type="match status" value="1"/>
</dbReference>
<dbReference type="PANTHER" id="PTHR33570:SF2">
    <property type="entry name" value="CARBOXYMUCONOLACTONE DECARBOXYLASE-LIKE DOMAIN-CONTAINING PROTEIN"/>
    <property type="match status" value="1"/>
</dbReference>
<name>A0ABN3IFZ9_9ACTN</name>
<reference evidence="2 3" key="1">
    <citation type="journal article" date="2019" name="Int. J. Syst. Evol. Microbiol.">
        <title>The Global Catalogue of Microorganisms (GCM) 10K type strain sequencing project: providing services to taxonomists for standard genome sequencing and annotation.</title>
        <authorList>
            <consortium name="The Broad Institute Genomics Platform"/>
            <consortium name="The Broad Institute Genome Sequencing Center for Infectious Disease"/>
            <person name="Wu L."/>
            <person name="Ma J."/>
        </authorList>
    </citation>
    <scope>NUCLEOTIDE SEQUENCE [LARGE SCALE GENOMIC DNA]</scope>
    <source>
        <strain evidence="2 3">JCM 3325</strain>
    </source>
</reference>
<protein>
    <submittedName>
        <fullName evidence="2">4-carboxymuconolactone decarboxylase</fullName>
    </submittedName>
</protein>
<dbReference type="InterPro" id="IPR029032">
    <property type="entry name" value="AhpD-like"/>
</dbReference>